<organism evidence="2">
    <name type="scientific">Plasmodium vivax</name>
    <name type="common">malaria parasite P. vivax</name>
    <dbReference type="NCBI Taxonomy" id="5855"/>
    <lineage>
        <taxon>Eukaryota</taxon>
        <taxon>Sar</taxon>
        <taxon>Alveolata</taxon>
        <taxon>Apicomplexa</taxon>
        <taxon>Aconoidasida</taxon>
        <taxon>Haemosporida</taxon>
        <taxon>Plasmodiidae</taxon>
        <taxon>Plasmodium</taxon>
        <taxon>Plasmodium (Plasmodium)</taxon>
    </lineage>
</organism>
<protein>
    <submittedName>
        <fullName evidence="2">VIR protein</fullName>
    </submittedName>
</protein>
<evidence type="ECO:0000256" key="1">
    <source>
        <dbReference type="SAM" id="MobiDB-lite"/>
    </source>
</evidence>
<reference evidence="2" key="1">
    <citation type="submission" date="2016-07" db="EMBL/GenBank/DDBJ databases">
        <authorList>
            <consortium name="Pathogen Informatics"/>
        </authorList>
    </citation>
    <scope>NUCLEOTIDE SEQUENCE</scope>
</reference>
<accession>A0A565A5J6</accession>
<dbReference type="VEuPathDB" id="PlasmoDB:PVPAM_110067800"/>
<dbReference type="Proteomes" id="UP000220605">
    <property type="component" value="Unassembled WGS sequence"/>
</dbReference>
<feature type="non-terminal residue" evidence="2">
    <location>
        <position position="310"/>
    </location>
</feature>
<name>A0A565A5J6_PLAVI</name>
<feature type="region of interest" description="Disordered" evidence="1">
    <location>
        <begin position="215"/>
        <end position="243"/>
    </location>
</feature>
<dbReference type="AlphaFoldDB" id="A0A565A5J6"/>
<dbReference type="EMBL" id="FLZR02000020">
    <property type="protein sequence ID" value="VUZ99931.1"/>
    <property type="molecule type" value="Genomic_DNA"/>
</dbReference>
<gene>
    <name evidence="2" type="ORF">PVP01_0006440</name>
</gene>
<sequence>MNFYKHISSLLKCQNDFEQIIIYMDRDLLPKCNAIDSQVSGNQVLVSPCQKIIKYLKHMQNGSYEENYKIDGCRYLNYYINRQVNSAYGNPLTEVPYKTFIEAFKSKYSELNACNDNIKYIDKNVVANIKKILDMYEKLNKVINHPNPTSNDTCNNIDECLDIYMRFEPQCKNGNENQLCDALENFRKYSFDSSLDKKCKDKKTFPSFKVPQEKIPDLEGLGTPDDSSQMSDSLGEDDSSSKSSKTITAVSTTLLLFPLLFSLYKFTPLGSLIRPYIQRNQKVQYNANDEMLQLYLPNYKAQDNINKEQL</sequence>
<proteinExistence type="predicted"/>
<dbReference type="VEuPathDB" id="PlasmoDB:PVW1_040007000"/>
<dbReference type="Pfam" id="PF05795">
    <property type="entry name" value="Plasmodium_Vir"/>
    <property type="match status" value="2"/>
</dbReference>
<evidence type="ECO:0000313" key="2">
    <source>
        <dbReference type="EMBL" id="VUZ99931.1"/>
    </source>
</evidence>
<dbReference type="OrthoDB" id="10677103at2759"/>
<dbReference type="InterPro" id="IPR008780">
    <property type="entry name" value="Plasmodium_Vir"/>
</dbReference>
<dbReference type="VEuPathDB" id="PlasmoDB:PVP01_0006440"/>